<dbReference type="SUPFAM" id="SSF57850">
    <property type="entry name" value="RING/U-box"/>
    <property type="match status" value="4"/>
</dbReference>
<evidence type="ECO:0000259" key="6">
    <source>
        <dbReference type="PROSITE" id="PS50135"/>
    </source>
</evidence>
<dbReference type="PANTHER" id="PTHR20930">
    <property type="entry name" value="OVARIAN CARCINOMA ANTIGEN CA125-RELATED"/>
    <property type="match status" value="1"/>
</dbReference>
<evidence type="ECO:0000256" key="3">
    <source>
        <dbReference type="ARBA" id="ARBA00022833"/>
    </source>
</evidence>
<dbReference type="InterPro" id="IPR043145">
    <property type="entry name" value="Znf_ZZ_sf"/>
</dbReference>
<sequence>DHSSSIHPRLRSSPRNHLPEGSWRPSDSRRLEYRSGAEAYLLASSVQRCASIRHRVTACQILLDILTVWVTSVHCRCRRLSMSTSLQTAGSDASVLVKILYDGTTRRAKLPLREMAPMTLEQHVRTFLQIPHDAKMSMERYSDSAAAYVVLDSNNTSIYKQLYRAAKAKSKLKLRITVLDTDDKPSPVPTVGPLDDAPGAAGPEAVVKSETLSPTVSLPTPSVMALPLRGSCPHGVPTIPTSAEADDKDHRASSGDWNSAELQNRLSQLEERLRASSMARNSEKVEDAVSPLTATSRLNAYHPATGCHFAVCCNSCERTIPDAHYHCSTCDDGDFDLCQVCVDQGITCYNNDHWMIKRAVKNGQLVNSTTETIASKPKEPKPREFKELAPYEPYRGRISVPRAVVEQPACAWPSATSTTMRTCNCCVQELPERDFLHCTVCEDFDLCQPCFAKDAHGHHPKHGFAPTVTGVQLPDHIKVRMSPGRNQMHHAICDGCDKFIAGIRHKCLDCPDWDYCSDCIHTANFVHANHRFVPVYEPLAIPQAWSAGQSLHHGICCDGPLCSISQAFPTYIRGVRYKCAVCHDLDFCANCEASPANTHNKTHPLIKFKTPVRHVSVTTTGEHHNGKRMPAMGDRNTTKTAATATSISDRISINTVQTVVDVKPLEVSSPAKSEAPVVKETPSELEVNLVQTMPQLSDRLAVEKDLRAVFVRDSVEDGTIMAPNHVFEQTWILRNEGTVAWPAGCSVKFVGGDYMGHVDSNHPACISELVSASESTVCYAPLAPGQEFSFTVLLRTPPRAGKVISYWRLTTGYGHKFGHRLWCEVNVRPATTEPKVQGSCVHIEDVREQAPHTGSPRSSRTMIFPKLAKESPRASLHEDSAAANEDEIAKVATEPAAPTKSDVEDGFDGCGEDESWDGSDDGFMTDEEYDILDASDEEFLEQQQQEKKKSLKK</sequence>
<keyword evidence="8" id="KW-1185">Reference proteome</keyword>
<dbReference type="PANTHER" id="PTHR20930:SF0">
    <property type="entry name" value="PROTEIN ILRUN"/>
    <property type="match status" value="1"/>
</dbReference>
<dbReference type="Gene3D" id="2.60.40.10">
    <property type="entry name" value="Immunoglobulins"/>
    <property type="match status" value="1"/>
</dbReference>
<feature type="region of interest" description="Disordered" evidence="5">
    <location>
        <begin position="888"/>
        <end position="953"/>
    </location>
</feature>
<reference evidence="7 8" key="1">
    <citation type="journal article" date="2015" name="BMC Genomics">
        <title>Insights from the genome of Ophiocordyceps polyrhachis-furcata to pathogenicity and host specificity in insect fungi.</title>
        <authorList>
            <person name="Wichadakul D."/>
            <person name="Kobmoo N."/>
            <person name="Ingsriswang S."/>
            <person name="Tangphatsornruang S."/>
            <person name="Chantasingh D."/>
            <person name="Luangsa-ard J.J."/>
            <person name="Eurwilaichitr L."/>
        </authorList>
    </citation>
    <scope>NUCLEOTIDE SEQUENCE [LARGE SCALE GENOMIC DNA]</scope>
    <source>
        <strain evidence="7 8">BCC 54312</strain>
    </source>
</reference>
<dbReference type="PROSITE" id="PS50135">
    <property type="entry name" value="ZF_ZZ_2"/>
    <property type="match status" value="2"/>
</dbReference>
<evidence type="ECO:0000256" key="5">
    <source>
        <dbReference type="SAM" id="MobiDB-lite"/>
    </source>
</evidence>
<dbReference type="InterPro" id="IPR041981">
    <property type="entry name" value="ZZZ3_ZZ"/>
</dbReference>
<proteinExistence type="predicted"/>
<evidence type="ECO:0000256" key="1">
    <source>
        <dbReference type="ARBA" id="ARBA00022723"/>
    </source>
</evidence>
<dbReference type="Pfam" id="PF16158">
    <property type="entry name" value="N_BRCA1_IG"/>
    <property type="match status" value="1"/>
</dbReference>
<keyword evidence="2 4" id="KW-0863">Zinc-finger</keyword>
<feature type="domain" description="ZZ-type" evidence="6">
    <location>
        <begin position="557"/>
        <end position="613"/>
    </location>
</feature>
<protein>
    <recommendedName>
        <fullName evidence="6">ZZ-type domain-containing protein</fullName>
    </recommendedName>
</protein>
<evidence type="ECO:0000313" key="7">
    <source>
        <dbReference type="EMBL" id="RCI12610.1"/>
    </source>
</evidence>
<feature type="region of interest" description="Disordered" evidence="5">
    <location>
        <begin position="237"/>
        <end position="259"/>
    </location>
</feature>
<dbReference type="Proteomes" id="UP000253664">
    <property type="component" value="Unassembled WGS sequence"/>
</dbReference>
<dbReference type="STRING" id="1330021.A0A367LDW8"/>
<dbReference type="CDD" id="cd14947">
    <property type="entry name" value="NBR1_like"/>
    <property type="match status" value="1"/>
</dbReference>
<organism evidence="7 8">
    <name type="scientific">Ophiocordyceps polyrhachis-furcata BCC 54312</name>
    <dbReference type="NCBI Taxonomy" id="1330021"/>
    <lineage>
        <taxon>Eukaryota</taxon>
        <taxon>Fungi</taxon>
        <taxon>Dikarya</taxon>
        <taxon>Ascomycota</taxon>
        <taxon>Pezizomycotina</taxon>
        <taxon>Sordariomycetes</taxon>
        <taxon>Hypocreomycetidae</taxon>
        <taxon>Hypocreales</taxon>
        <taxon>Ophiocordycipitaceae</taxon>
        <taxon>Ophiocordyceps</taxon>
    </lineage>
</organism>
<dbReference type="Gene3D" id="3.30.60.90">
    <property type="match status" value="4"/>
</dbReference>
<feature type="compositionally biased region" description="Acidic residues" evidence="5">
    <location>
        <begin position="904"/>
        <end position="940"/>
    </location>
</feature>
<dbReference type="InterPro" id="IPR000433">
    <property type="entry name" value="Znf_ZZ"/>
</dbReference>
<dbReference type="Pfam" id="PF00569">
    <property type="entry name" value="ZZ"/>
    <property type="match status" value="2"/>
</dbReference>
<dbReference type="SMART" id="SM00291">
    <property type="entry name" value="ZnF_ZZ"/>
    <property type="match status" value="4"/>
</dbReference>
<dbReference type="CDD" id="cd02340">
    <property type="entry name" value="ZZ_NBR1_like"/>
    <property type="match status" value="2"/>
</dbReference>
<evidence type="ECO:0000313" key="8">
    <source>
        <dbReference type="Proteomes" id="UP000253664"/>
    </source>
</evidence>
<dbReference type="GO" id="GO:0008270">
    <property type="term" value="F:zinc ion binding"/>
    <property type="evidence" value="ECO:0007669"/>
    <property type="project" value="UniProtKB-KW"/>
</dbReference>
<comment type="caution">
    <text evidence="7">The sequence shown here is derived from an EMBL/GenBank/DDBJ whole genome shotgun (WGS) entry which is preliminary data.</text>
</comment>
<dbReference type="CDD" id="cd02249">
    <property type="entry name" value="ZZ"/>
    <property type="match status" value="1"/>
</dbReference>
<feature type="non-terminal residue" evidence="7">
    <location>
        <position position="1"/>
    </location>
</feature>
<keyword evidence="1" id="KW-0479">Metal-binding</keyword>
<keyword evidence="3" id="KW-0862">Zinc</keyword>
<dbReference type="InterPro" id="IPR013783">
    <property type="entry name" value="Ig-like_fold"/>
</dbReference>
<feature type="compositionally biased region" description="Basic and acidic residues" evidence="5">
    <location>
        <begin position="944"/>
        <end position="953"/>
    </location>
</feature>
<feature type="region of interest" description="Disordered" evidence="5">
    <location>
        <begin position="1"/>
        <end position="25"/>
    </location>
</feature>
<dbReference type="AlphaFoldDB" id="A0A367LDW8"/>
<dbReference type="CDD" id="cd02341">
    <property type="entry name" value="ZZ_ZZZ3"/>
    <property type="match status" value="1"/>
</dbReference>
<gene>
    <name evidence="7" type="ORF">L249_1027</name>
</gene>
<accession>A0A367LDW8</accession>
<feature type="domain" description="ZZ-type" evidence="6">
    <location>
        <begin position="418"/>
        <end position="472"/>
    </location>
</feature>
<dbReference type="EMBL" id="LKCN02000007">
    <property type="protein sequence ID" value="RCI12610.1"/>
    <property type="molecule type" value="Genomic_DNA"/>
</dbReference>
<evidence type="ECO:0000256" key="2">
    <source>
        <dbReference type="ARBA" id="ARBA00022771"/>
    </source>
</evidence>
<dbReference type="OrthoDB" id="661148at2759"/>
<name>A0A367LDW8_9HYPO</name>
<dbReference type="InterPro" id="IPR032350">
    <property type="entry name" value="Nbr1_FW"/>
</dbReference>
<evidence type="ECO:0000256" key="4">
    <source>
        <dbReference type="PROSITE-ProRule" id="PRU00228"/>
    </source>
</evidence>